<dbReference type="EMBL" id="JAHMHR010000029">
    <property type="protein sequence ID" value="KAK1673760.1"/>
    <property type="molecule type" value="Genomic_DNA"/>
</dbReference>
<dbReference type="AlphaFoldDB" id="A0AAJ0AIA7"/>
<evidence type="ECO:0000313" key="1">
    <source>
        <dbReference type="EMBL" id="KAK1673760.1"/>
    </source>
</evidence>
<proteinExistence type="predicted"/>
<name>A0AAJ0AIA7_9PEZI</name>
<reference evidence="1" key="1">
    <citation type="submission" date="2021-06" db="EMBL/GenBank/DDBJ databases">
        <title>Comparative genomics, transcriptomics and evolutionary studies reveal genomic signatures of adaptation to plant cell wall in hemibiotrophic fungi.</title>
        <authorList>
            <consortium name="DOE Joint Genome Institute"/>
            <person name="Baroncelli R."/>
            <person name="Diaz J.F."/>
            <person name="Benocci T."/>
            <person name="Peng M."/>
            <person name="Battaglia E."/>
            <person name="Haridas S."/>
            <person name="Andreopoulos W."/>
            <person name="Labutti K."/>
            <person name="Pangilinan J."/>
            <person name="Floch G.L."/>
            <person name="Makela M.R."/>
            <person name="Henrissat B."/>
            <person name="Grigoriev I.V."/>
            <person name="Crouch J.A."/>
            <person name="De Vries R.P."/>
            <person name="Sukno S.A."/>
            <person name="Thon M.R."/>
        </authorList>
    </citation>
    <scope>NUCLEOTIDE SEQUENCE</scope>
    <source>
        <strain evidence="1">CBS 193.32</strain>
    </source>
</reference>
<protein>
    <submittedName>
        <fullName evidence="1">Uncharacterized protein</fullName>
    </submittedName>
</protein>
<evidence type="ECO:0000313" key="2">
    <source>
        <dbReference type="Proteomes" id="UP001224890"/>
    </source>
</evidence>
<dbReference type="RefSeq" id="XP_060427763.1">
    <property type="nucleotide sequence ID" value="XM_060565929.1"/>
</dbReference>
<organism evidence="1 2">
    <name type="scientific">Colletotrichum godetiae</name>
    <dbReference type="NCBI Taxonomy" id="1209918"/>
    <lineage>
        <taxon>Eukaryota</taxon>
        <taxon>Fungi</taxon>
        <taxon>Dikarya</taxon>
        <taxon>Ascomycota</taxon>
        <taxon>Pezizomycotina</taxon>
        <taxon>Sordariomycetes</taxon>
        <taxon>Hypocreomycetidae</taxon>
        <taxon>Glomerellales</taxon>
        <taxon>Glomerellaceae</taxon>
        <taxon>Colletotrichum</taxon>
        <taxon>Colletotrichum acutatum species complex</taxon>
    </lineage>
</organism>
<dbReference type="GeneID" id="85450455"/>
<gene>
    <name evidence="1" type="ORF">BDP55DRAFT_199234</name>
</gene>
<accession>A0AAJ0AIA7</accession>
<comment type="caution">
    <text evidence="1">The sequence shown here is derived from an EMBL/GenBank/DDBJ whole genome shotgun (WGS) entry which is preliminary data.</text>
</comment>
<sequence>MPHTLSPSRLPASGVLIRYQTLLLYSLAAGRPTRPRRIPLPCPAEPFSCLYWWRPQDHGGIEPDFFCSVTRNASRRWIPCGEQSGFETDNPIVLRCTTRKPPR</sequence>
<keyword evidence="2" id="KW-1185">Reference proteome</keyword>
<dbReference type="Proteomes" id="UP001224890">
    <property type="component" value="Unassembled WGS sequence"/>
</dbReference>